<dbReference type="PANTHER" id="PTHR33164">
    <property type="entry name" value="TRANSCRIPTIONAL REGULATOR, MARR FAMILY"/>
    <property type="match status" value="1"/>
</dbReference>
<dbReference type="AlphaFoldDB" id="A0A919W8B8"/>
<dbReference type="SUPFAM" id="SSF46785">
    <property type="entry name" value="Winged helix' DNA-binding domain"/>
    <property type="match status" value="1"/>
</dbReference>
<dbReference type="InterPro" id="IPR039422">
    <property type="entry name" value="MarR/SlyA-like"/>
</dbReference>
<evidence type="ECO:0000259" key="1">
    <source>
        <dbReference type="PROSITE" id="PS50995"/>
    </source>
</evidence>
<feature type="domain" description="HTH marR-type" evidence="1">
    <location>
        <begin position="10"/>
        <end position="150"/>
    </location>
</feature>
<dbReference type="RefSeq" id="WP_213008865.1">
    <property type="nucleotide sequence ID" value="NZ_BOQN01000062.1"/>
</dbReference>
<dbReference type="PROSITE" id="PS50995">
    <property type="entry name" value="HTH_MARR_2"/>
    <property type="match status" value="1"/>
</dbReference>
<dbReference type="Gene3D" id="1.10.10.10">
    <property type="entry name" value="Winged helix-like DNA-binding domain superfamily/Winged helix DNA-binding domain"/>
    <property type="match status" value="1"/>
</dbReference>
<protein>
    <submittedName>
        <fullName evidence="2">MarR family transcriptional regulator</fullName>
    </submittedName>
</protein>
<dbReference type="InterPro" id="IPR036388">
    <property type="entry name" value="WH-like_DNA-bd_sf"/>
</dbReference>
<dbReference type="InterPro" id="IPR036390">
    <property type="entry name" value="WH_DNA-bd_sf"/>
</dbReference>
<evidence type="ECO:0000313" key="2">
    <source>
        <dbReference type="EMBL" id="GIM93036.1"/>
    </source>
</evidence>
<dbReference type="Proteomes" id="UP000677082">
    <property type="component" value="Unassembled WGS sequence"/>
</dbReference>
<proteinExistence type="predicted"/>
<sequence length="167" mass="18307">MLESPLNPDEEVFWRSLLVLVATLPRLLDDDLSRSTGISLTEYATLMNLSEAENQELRLTDLANAIGLSLSRISRVAEDLRSRGLVSKRRAVSDTRGNIVTLTPAGLVRLQQAYPGHLESARRRVMDCVDPTWLVQSGKALSTIVANSNSVGEAEAIPASELRPGRR</sequence>
<keyword evidence="3" id="KW-1185">Reference proteome</keyword>
<comment type="caution">
    <text evidence="2">The sequence shown here is derived from an EMBL/GenBank/DDBJ whole genome shotgun (WGS) entry which is preliminary data.</text>
</comment>
<dbReference type="Pfam" id="PF12802">
    <property type="entry name" value="MarR_2"/>
    <property type="match status" value="1"/>
</dbReference>
<evidence type="ECO:0000313" key="3">
    <source>
        <dbReference type="Proteomes" id="UP000677082"/>
    </source>
</evidence>
<dbReference type="GO" id="GO:0003700">
    <property type="term" value="F:DNA-binding transcription factor activity"/>
    <property type="evidence" value="ECO:0007669"/>
    <property type="project" value="InterPro"/>
</dbReference>
<dbReference type="PANTHER" id="PTHR33164:SF99">
    <property type="entry name" value="MARR FAMILY REGULATORY PROTEIN"/>
    <property type="match status" value="1"/>
</dbReference>
<accession>A0A919W8B8</accession>
<dbReference type="InterPro" id="IPR000835">
    <property type="entry name" value="HTH_MarR-typ"/>
</dbReference>
<organism evidence="2 3">
    <name type="scientific">Paractinoplanes toevensis</name>
    <dbReference type="NCBI Taxonomy" id="571911"/>
    <lineage>
        <taxon>Bacteria</taxon>
        <taxon>Bacillati</taxon>
        <taxon>Actinomycetota</taxon>
        <taxon>Actinomycetes</taxon>
        <taxon>Micromonosporales</taxon>
        <taxon>Micromonosporaceae</taxon>
        <taxon>Paractinoplanes</taxon>
    </lineage>
</organism>
<reference evidence="2 3" key="1">
    <citation type="submission" date="2021-03" db="EMBL/GenBank/DDBJ databases">
        <title>Whole genome shotgun sequence of Actinoplanes toevensis NBRC 105298.</title>
        <authorList>
            <person name="Komaki H."/>
            <person name="Tamura T."/>
        </authorList>
    </citation>
    <scope>NUCLEOTIDE SEQUENCE [LARGE SCALE GENOMIC DNA]</scope>
    <source>
        <strain evidence="2 3">NBRC 105298</strain>
    </source>
</reference>
<dbReference type="GO" id="GO:0006950">
    <property type="term" value="P:response to stress"/>
    <property type="evidence" value="ECO:0007669"/>
    <property type="project" value="TreeGrafter"/>
</dbReference>
<gene>
    <name evidence="2" type="ORF">Ato02nite_048290</name>
</gene>
<name>A0A919W8B8_9ACTN</name>
<dbReference type="SMART" id="SM00347">
    <property type="entry name" value="HTH_MARR"/>
    <property type="match status" value="1"/>
</dbReference>
<dbReference type="EMBL" id="BOQN01000062">
    <property type="protein sequence ID" value="GIM93036.1"/>
    <property type="molecule type" value="Genomic_DNA"/>
</dbReference>